<keyword evidence="2" id="KW-0732">Signal</keyword>
<keyword evidence="1" id="KW-1133">Transmembrane helix</keyword>
<keyword evidence="4" id="KW-1185">Reference proteome</keyword>
<dbReference type="InterPro" id="IPR026442">
    <property type="entry name" value="IPTL_CTERM"/>
</dbReference>
<gene>
    <name evidence="3" type="ORF">J3U88_30485</name>
</gene>
<evidence type="ECO:0000313" key="4">
    <source>
        <dbReference type="Proteomes" id="UP000664417"/>
    </source>
</evidence>
<organism evidence="3 4">
    <name type="scientific">Acanthopleuribacter pedis</name>
    <dbReference type="NCBI Taxonomy" id="442870"/>
    <lineage>
        <taxon>Bacteria</taxon>
        <taxon>Pseudomonadati</taxon>
        <taxon>Acidobacteriota</taxon>
        <taxon>Holophagae</taxon>
        <taxon>Acanthopleuribacterales</taxon>
        <taxon>Acanthopleuribacteraceae</taxon>
        <taxon>Acanthopleuribacter</taxon>
    </lineage>
</organism>
<feature type="signal peptide" evidence="2">
    <location>
        <begin position="1"/>
        <end position="23"/>
    </location>
</feature>
<evidence type="ECO:0000256" key="1">
    <source>
        <dbReference type="SAM" id="Phobius"/>
    </source>
</evidence>
<evidence type="ECO:0000256" key="2">
    <source>
        <dbReference type="SAM" id="SignalP"/>
    </source>
</evidence>
<evidence type="ECO:0000313" key="3">
    <source>
        <dbReference type="EMBL" id="MBO1322832.1"/>
    </source>
</evidence>
<name>A0A8J7U6J3_9BACT</name>
<keyword evidence="1" id="KW-0472">Membrane</keyword>
<comment type="caution">
    <text evidence="3">The sequence shown here is derived from an EMBL/GenBank/DDBJ whole genome shotgun (WGS) entry which is preliminary data.</text>
</comment>
<proteinExistence type="predicted"/>
<dbReference type="EMBL" id="JAFREP010000044">
    <property type="protein sequence ID" value="MBO1322832.1"/>
    <property type="molecule type" value="Genomic_DNA"/>
</dbReference>
<feature type="chain" id="PRO_5035218401" evidence="2">
    <location>
        <begin position="24"/>
        <end position="753"/>
    </location>
</feature>
<protein>
    <submittedName>
        <fullName evidence="3">IPTL-CTERM sorting domain-containing protein</fullName>
    </submittedName>
</protein>
<dbReference type="RefSeq" id="WP_207862804.1">
    <property type="nucleotide sequence ID" value="NZ_JAFREP010000044.1"/>
</dbReference>
<feature type="transmembrane region" description="Helical" evidence="1">
    <location>
        <begin position="730"/>
        <end position="747"/>
    </location>
</feature>
<dbReference type="AlphaFoldDB" id="A0A8J7U6J3"/>
<dbReference type="Proteomes" id="UP000664417">
    <property type="component" value="Unassembled WGS sequence"/>
</dbReference>
<dbReference type="NCBIfam" id="TIGR04174">
    <property type="entry name" value="IPTL_CTERM"/>
    <property type="match status" value="1"/>
</dbReference>
<keyword evidence="1" id="KW-0812">Transmembrane</keyword>
<reference evidence="3" key="1">
    <citation type="submission" date="2021-03" db="EMBL/GenBank/DDBJ databases">
        <authorList>
            <person name="Wang G."/>
        </authorList>
    </citation>
    <scope>NUCLEOTIDE SEQUENCE</scope>
    <source>
        <strain evidence="3">KCTC 12899</strain>
    </source>
</reference>
<accession>A0A8J7U6J3</accession>
<sequence length="753" mass="75886">MKTKIILPLFLAVMALVSTPAFSQPALRIGQITIAPGDITGGGCVQVPVFMSDTIDNRQISQVTVTFDVADADGLIEGGVSGSFMIANAFQATAQAGLTNPGTDLNNLGTGSTGAVTCSGGIFNQATQGGAAVDFVGGSGGPQVFTFPDGGNPQRHSASYASLVGTLIEPTAGTEYLIAVLEIPISTGTASRNGQVTITPVPEGGGNPTNNFVTLDDGLTRIGFTVGDPGTISIFEAPTCVAGNVTVDDPNSDVNNGGVVGVDWLDPQVGGTGGVLDFTFANTTDIDRIVLSGGGLATAINIDNGGNAASLNQSINTAGNGSPSAASNNTYTVTYQVEFPPGSGTFLPAAGGSDCTIETAWNPPTATITPNPTPISGGSTDFSVVLRNVVYDSGNSRFSVFTSNATGFGGDETLNAPTSTAGTELTYTNVYNIASVDADDIGTYSAAVTGPNSQTATGTYSLALEPPQNNTDCANIPQATIGSNLTIPVAGANVTEWSVIYNGTTVTAPGSATEVTIGPIVGTATSVEIRANGFTNDDPPVATFVAETCTLDFVAPTCGAQAQDPVAGTQVDVGTVFTLTLTTTNAVSVTINGVNMTEVSTAGADTNWTASYTATTNEMVNAVITGADGDEVTCTAAFDIQVNCINPTILGVTGTLGGTGTVSVSGTGGCSYDVTVTAPALATPQVVAVAIPDCGDPVCVGTATIQYPLDATISVANGNTIFTVPTLGEWGLIAFITLLMGSAVVMMRRRREV</sequence>